<name>A0AAN6M7Q1_9PLEO</name>
<dbReference type="PANTHER" id="PTHR47256:SF1">
    <property type="entry name" value="ZN(II)2CYS6 TRANSCRIPTION FACTOR (EUROFUNG)"/>
    <property type="match status" value="1"/>
</dbReference>
<dbReference type="CDD" id="cd12148">
    <property type="entry name" value="fungal_TF_MHR"/>
    <property type="match status" value="1"/>
</dbReference>
<dbReference type="PANTHER" id="PTHR47256">
    <property type="entry name" value="ZN(II)2CYS6 TRANSCRIPTION FACTOR (EUROFUNG)-RELATED"/>
    <property type="match status" value="1"/>
</dbReference>
<feature type="region of interest" description="Disordered" evidence="1">
    <location>
        <begin position="410"/>
        <end position="429"/>
    </location>
</feature>
<dbReference type="EMBL" id="WVTA01000001">
    <property type="protein sequence ID" value="KAK3216522.1"/>
    <property type="molecule type" value="Genomic_DNA"/>
</dbReference>
<gene>
    <name evidence="2" type="ORF">GRF29_1g4299</name>
</gene>
<comment type="caution">
    <text evidence="2">The sequence shown here is derived from an EMBL/GenBank/DDBJ whole genome shotgun (WGS) entry which is preliminary data.</text>
</comment>
<reference evidence="2 3" key="1">
    <citation type="submission" date="2021-02" db="EMBL/GenBank/DDBJ databases">
        <title>Genome assembly of Pseudopithomyces chartarum.</title>
        <authorList>
            <person name="Jauregui R."/>
            <person name="Singh J."/>
            <person name="Voisey C."/>
        </authorList>
    </citation>
    <scope>NUCLEOTIDE SEQUENCE [LARGE SCALE GENOMIC DNA]</scope>
    <source>
        <strain evidence="2 3">AGR01</strain>
    </source>
</reference>
<dbReference type="InterPro" id="IPR053187">
    <property type="entry name" value="Notoamide_regulator"/>
</dbReference>
<sequence length="476" mass="54692">MYEAASQRALHSQVHEPAATEPNHDVFPAEYASSEYQSEYVKPYRAAILIEPRLETVKPSEWTTYCFKEIPNRFKYWEPEALGYRFLAEAKRMWEIQLISRKYRHLATVQAALMMNIIHDLHGLDKVGDIYGLKGWAIAQEMRLFDGNAHILSERVRNARNFTAWCLFGIDSHLAWQFFRPPFLVKPPTFALPDPSVNAAWYGEIWLRYPLSETLSPVHCGDVFKALFDLRVILNELCHASFGTDLKLPAEQAMAFARRLTTWYKGLPISLTPKFIVLPVHLLIHLDYLNALMVVCQPFLDNEWDSELVPKDIASNAKRDINILTRLYYFRHGFEDPAAYLTAPLVKLGFTSMHSINSQMAPEKLYYMRSSLLLALKGLREQGRNFYITRTVYHIIKNQLRPEEARLLQGTEDPESVSDESPQLEGEVQSAWTPIVFDIYKDPSEDELSKLAKRFLKLDSGGQSDSEADNSSPLPV</sequence>
<proteinExistence type="predicted"/>
<evidence type="ECO:0000313" key="3">
    <source>
        <dbReference type="Proteomes" id="UP001280581"/>
    </source>
</evidence>
<accession>A0AAN6M7Q1</accession>
<dbReference type="AlphaFoldDB" id="A0AAN6M7Q1"/>
<protein>
    <submittedName>
        <fullName evidence="2">Uncharacterized protein</fullName>
    </submittedName>
</protein>
<feature type="region of interest" description="Disordered" evidence="1">
    <location>
        <begin position="1"/>
        <end position="21"/>
    </location>
</feature>
<evidence type="ECO:0000256" key="1">
    <source>
        <dbReference type="SAM" id="MobiDB-lite"/>
    </source>
</evidence>
<keyword evidence="3" id="KW-1185">Reference proteome</keyword>
<evidence type="ECO:0000313" key="2">
    <source>
        <dbReference type="EMBL" id="KAK3216522.1"/>
    </source>
</evidence>
<dbReference type="Proteomes" id="UP001280581">
    <property type="component" value="Unassembled WGS sequence"/>
</dbReference>
<organism evidence="2 3">
    <name type="scientific">Pseudopithomyces chartarum</name>
    <dbReference type="NCBI Taxonomy" id="1892770"/>
    <lineage>
        <taxon>Eukaryota</taxon>
        <taxon>Fungi</taxon>
        <taxon>Dikarya</taxon>
        <taxon>Ascomycota</taxon>
        <taxon>Pezizomycotina</taxon>
        <taxon>Dothideomycetes</taxon>
        <taxon>Pleosporomycetidae</taxon>
        <taxon>Pleosporales</taxon>
        <taxon>Massarineae</taxon>
        <taxon>Didymosphaeriaceae</taxon>
        <taxon>Pseudopithomyces</taxon>
    </lineage>
</organism>